<dbReference type="GO" id="GO:0006457">
    <property type="term" value="P:protein folding"/>
    <property type="evidence" value="ECO:0007669"/>
    <property type="project" value="InterPro"/>
</dbReference>
<proteinExistence type="inferred from homology"/>
<feature type="domain" description="PPIase cyclophilin-type" evidence="7">
    <location>
        <begin position="4"/>
        <end position="158"/>
    </location>
</feature>
<dbReference type="InterPro" id="IPR029000">
    <property type="entry name" value="Cyclophilin-like_dom_sf"/>
</dbReference>
<dbReference type="eggNOG" id="COG0652">
    <property type="taxonomic scope" value="Bacteria"/>
</dbReference>
<dbReference type="PIRSF" id="PIRSF001467">
    <property type="entry name" value="Peptidylpro_ismrse"/>
    <property type="match status" value="1"/>
</dbReference>
<gene>
    <name evidence="8" type="ORF">A0U92_12470</name>
</gene>
<evidence type="ECO:0000313" key="8">
    <source>
        <dbReference type="EMBL" id="AQS85460.1"/>
    </source>
</evidence>
<dbReference type="Pfam" id="PF00160">
    <property type="entry name" value="Pro_isomerase"/>
    <property type="match status" value="1"/>
</dbReference>
<reference evidence="8 9" key="1">
    <citation type="submission" date="2016-03" db="EMBL/GenBank/DDBJ databases">
        <title>Acetic acid bacteria sequencing.</title>
        <authorList>
            <person name="Brandt J."/>
            <person name="Jakob F."/>
            <person name="Vogel R.F."/>
        </authorList>
    </citation>
    <scope>NUCLEOTIDE SEQUENCE [LARGE SCALE GENOMIC DNA]</scope>
    <source>
        <strain evidence="8 9">TMW2.1153</strain>
    </source>
</reference>
<name>A0A1U9KI48_ACEAC</name>
<dbReference type="STRING" id="435.A0U92_12470"/>
<dbReference type="PRINTS" id="PR00153">
    <property type="entry name" value="CSAPPISMRASE"/>
</dbReference>
<evidence type="ECO:0000256" key="4">
    <source>
        <dbReference type="ARBA" id="ARBA00023235"/>
    </source>
</evidence>
<accession>A0A1U9KI48</accession>
<dbReference type="PROSITE" id="PS00170">
    <property type="entry name" value="CSA_PPIASE_1"/>
    <property type="match status" value="1"/>
</dbReference>
<dbReference type="KEGG" id="aace:A0U92_12470"/>
<evidence type="ECO:0000313" key="9">
    <source>
        <dbReference type="Proteomes" id="UP000188937"/>
    </source>
</evidence>
<dbReference type="Gene3D" id="2.40.100.10">
    <property type="entry name" value="Cyclophilin-like"/>
    <property type="match status" value="1"/>
</dbReference>
<dbReference type="SUPFAM" id="SSF50891">
    <property type="entry name" value="Cyclophilin-like"/>
    <property type="match status" value="1"/>
</dbReference>
<keyword evidence="9" id="KW-1185">Reference proteome</keyword>
<dbReference type="GO" id="GO:0003755">
    <property type="term" value="F:peptidyl-prolyl cis-trans isomerase activity"/>
    <property type="evidence" value="ECO:0007669"/>
    <property type="project" value="UniProtKB-UniRule"/>
</dbReference>
<dbReference type="AlphaFoldDB" id="A0A1U9KI48"/>
<dbReference type="RefSeq" id="WP_077813513.1">
    <property type="nucleotide sequence ID" value="NZ_CP014692.1"/>
</dbReference>
<dbReference type="InterPro" id="IPR044666">
    <property type="entry name" value="Cyclophilin_A-like"/>
</dbReference>
<dbReference type="OrthoDB" id="9807797at2"/>
<keyword evidence="3 5" id="KW-0697">Rotamase</keyword>
<comment type="function">
    <text evidence="1 5">PPIases accelerate the folding of proteins. It catalyzes the cis-trans isomerization of proline imidic peptide bonds in oligopeptides.</text>
</comment>
<dbReference type="EMBL" id="CP014692">
    <property type="protein sequence ID" value="AQS85460.1"/>
    <property type="molecule type" value="Genomic_DNA"/>
</dbReference>
<evidence type="ECO:0000256" key="5">
    <source>
        <dbReference type="RuleBase" id="RU363019"/>
    </source>
</evidence>
<dbReference type="InterPro" id="IPR024936">
    <property type="entry name" value="Cyclophilin-type_PPIase"/>
</dbReference>
<dbReference type="EC" id="5.2.1.8" evidence="5"/>
<dbReference type="InterPro" id="IPR020892">
    <property type="entry name" value="Cyclophilin-type_PPIase_CS"/>
</dbReference>
<sequence length="160" mass="17304">MTDKNDILNMDLASGRVVIRLRPDLAPLAAERLRTLSAEGFYDNTPFHRVIEGFMAQGGDPTGTGTSGSKLPDLKAEFTRAAKFERGTIGMARTMNPDSANSQFFIMFEPSPHLDGQYTIVGEVIEGMDLVDKIKRGSGAGGTVKDPDKILKMRPASAEA</sequence>
<comment type="catalytic activity">
    <reaction evidence="5">
        <text>[protein]-peptidylproline (omega=180) = [protein]-peptidylproline (omega=0)</text>
        <dbReference type="Rhea" id="RHEA:16237"/>
        <dbReference type="Rhea" id="RHEA-COMP:10747"/>
        <dbReference type="Rhea" id="RHEA-COMP:10748"/>
        <dbReference type="ChEBI" id="CHEBI:83833"/>
        <dbReference type="ChEBI" id="CHEBI:83834"/>
        <dbReference type="EC" id="5.2.1.8"/>
    </reaction>
</comment>
<evidence type="ECO:0000256" key="6">
    <source>
        <dbReference type="SAM" id="MobiDB-lite"/>
    </source>
</evidence>
<evidence type="ECO:0000256" key="2">
    <source>
        <dbReference type="ARBA" id="ARBA00007365"/>
    </source>
</evidence>
<dbReference type="Proteomes" id="UP000188937">
    <property type="component" value="Chromosome"/>
</dbReference>
<dbReference type="PANTHER" id="PTHR45625:SF4">
    <property type="entry name" value="PEPTIDYLPROLYL ISOMERASE DOMAIN AND WD REPEAT-CONTAINING PROTEIN 1"/>
    <property type="match status" value="1"/>
</dbReference>
<comment type="similarity">
    <text evidence="2 5">Belongs to the cyclophilin-type PPIase family.</text>
</comment>
<evidence type="ECO:0000256" key="3">
    <source>
        <dbReference type="ARBA" id="ARBA00023110"/>
    </source>
</evidence>
<dbReference type="InterPro" id="IPR002130">
    <property type="entry name" value="Cyclophilin-type_PPIase_dom"/>
</dbReference>
<dbReference type="PROSITE" id="PS50072">
    <property type="entry name" value="CSA_PPIASE_2"/>
    <property type="match status" value="1"/>
</dbReference>
<feature type="region of interest" description="Disordered" evidence="6">
    <location>
        <begin position="139"/>
        <end position="160"/>
    </location>
</feature>
<keyword evidence="4 5" id="KW-0413">Isomerase</keyword>
<evidence type="ECO:0000256" key="1">
    <source>
        <dbReference type="ARBA" id="ARBA00002388"/>
    </source>
</evidence>
<dbReference type="CDD" id="cd00317">
    <property type="entry name" value="cyclophilin"/>
    <property type="match status" value="1"/>
</dbReference>
<organism evidence="8 9">
    <name type="scientific">Acetobacter aceti</name>
    <dbReference type="NCBI Taxonomy" id="435"/>
    <lineage>
        <taxon>Bacteria</taxon>
        <taxon>Pseudomonadati</taxon>
        <taxon>Pseudomonadota</taxon>
        <taxon>Alphaproteobacteria</taxon>
        <taxon>Acetobacterales</taxon>
        <taxon>Acetobacteraceae</taxon>
        <taxon>Acetobacter</taxon>
        <taxon>Acetobacter subgen. Acetobacter</taxon>
    </lineage>
</organism>
<protein>
    <recommendedName>
        <fullName evidence="5">Peptidyl-prolyl cis-trans isomerase</fullName>
        <shortName evidence="5">PPIase</shortName>
        <ecNumber evidence="5">5.2.1.8</ecNumber>
    </recommendedName>
</protein>
<dbReference type="PANTHER" id="PTHR45625">
    <property type="entry name" value="PEPTIDYL-PROLYL CIS-TRANS ISOMERASE-RELATED"/>
    <property type="match status" value="1"/>
</dbReference>
<evidence type="ECO:0000259" key="7">
    <source>
        <dbReference type="PROSITE" id="PS50072"/>
    </source>
</evidence>